<dbReference type="InterPro" id="IPR010730">
    <property type="entry name" value="HET"/>
</dbReference>
<dbReference type="EMBL" id="WUBL01000100">
    <property type="protein sequence ID" value="KAF2965999.1"/>
    <property type="molecule type" value="Genomic_DNA"/>
</dbReference>
<dbReference type="Proteomes" id="UP000481858">
    <property type="component" value="Unassembled WGS sequence"/>
</dbReference>
<comment type="caution">
    <text evidence="2">The sequence shown here is derived from an EMBL/GenBank/DDBJ whole genome shotgun (WGS) entry which is preliminary data.</text>
</comment>
<reference evidence="2 3" key="1">
    <citation type="submission" date="2019-12" db="EMBL/GenBank/DDBJ databases">
        <title>Draft genome sequence of the ascomycete Xylaria multiplex DSM 110363.</title>
        <authorList>
            <person name="Buettner E."/>
            <person name="Kellner H."/>
        </authorList>
    </citation>
    <scope>NUCLEOTIDE SEQUENCE [LARGE SCALE GENOMIC DNA]</scope>
    <source>
        <strain evidence="2 3">DSM 110363</strain>
    </source>
</reference>
<dbReference type="AlphaFoldDB" id="A0A7C8IXE3"/>
<sequence>MNENSSAACACRNLHFSCNVATCKLAQYANRTGNASLKQYRRCATEGGCQTCLTVVNALLIPEIKSVWQDSIAQALLSGHPRTIPGIAEDEEEIEITVETPQSLTGGWFLRTGASHVSLHWRHFDLWQDPAMDSYKRQEGQVRVIDTEEGAKGRYMTLSHRWGANETFKLTKANVLSMKQNMPWNSIPKVYQDAIRITRELQINYIWIDSLCIIQDDLGDWKRESIRMRTVYGNSYLNIAGCHARESSGDLFSLSNLTNRFPTHSVPGSVAKYIRQQPHWTHTDYGSSYTDRNNQQVLLNRGWVLQERLLSPRIVYYDADELKWECNMTTDCQCGGMNVIKNFKVDYVAALEGSRGPGSLPVIWMLLVQRYSRLGLTYDTDRVVALAGIADQALKSGYGGRYLAGLWEDNFAYQLCWWINDTHRKVETYLAPSWSWLSVSGAVNFVLDASRYDTASFAVEIIEAECTTANSQTGAVTGGFLKINGKWIRLLASIYDLGSETKPPSYRLVHAETGIEFSVLFEADYIMSAEQVTTVQNVFVLFWGVFEGGRYAFILLKQLSRDEERFERLGIWWHYKETQHETNQLLNILQDRKVIIIV</sequence>
<evidence type="ECO:0000313" key="2">
    <source>
        <dbReference type="EMBL" id="KAF2965999.1"/>
    </source>
</evidence>
<dbReference type="OrthoDB" id="3789824at2759"/>
<organism evidence="2 3">
    <name type="scientific">Xylaria multiplex</name>
    <dbReference type="NCBI Taxonomy" id="323545"/>
    <lineage>
        <taxon>Eukaryota</taxon>
        <taxon>Fungi</taxon>
        <taxon>Dikarya</taxon>
        <taxon>Ascomycota</taxon>
        <taxon>Pezizomycotina</taxon>
        <taxon>Sordariomycetes</taxon>
        <taxon>Xylariomycetidae</taxon>
        <taxon>Xylariales</taxon>
        <taxon>Xylariaceae</taxon>
        <taxon>Xylaria</taxon>
    </lineage>
</organism>
<proteinExistence type="predicted"/>
<evidence type="ECO:0000313" key="3">
    <source>
        <dbReference type="Proteomes" id="UP000481858"/>
    </source>
</evidence>
<dbReference type="InParanoid" id="A0A7C8IXE3"/>
<protein>
    <recommendedName>
        <fullName evidence="1">Heterokaryon incompatibility domain-containing protein</fullName>
    </recommendedName>
</protein>
<name>A0A7C8IXE3_9PEZI</name>
<evidence type="ECO:0000259" key="1">
    <source>
        <dbReference type="Pfam" id="PF06985"/>
    </source>
</evidence>
<feature type="domain" description="Heterokaryon incompatibility" evidence="1">
    <location>
        <begin position="155"/>
        <end position="307"/>
    </location>
</feature>
<accession>A0A7C8IXE3</accession>
<dbReference type="PANTHER" id="PTHR33112">
    <property type="entry name" value="DOMAIN PROTEIN, PUTATIVE-RELATED"/>
    <property type="match status" value="1"/>
</dbReference>
<gene>
    <name evidence="2" type="ORF">GQX73_g7581</name>
</gene>
<dbReference type="Pfam" id="PF06985">
    <property type="entry name" value="HET"/>
    <property type="match status" value="1"/>
</dbReference>
<dbReference type="PANTHER" id="PTHR33112:SF16">
    <property type="entry name" value="HETEROKARYON INCOMPATIBILITY DOMAIN-CONTAINING PROTEIN"/>
    <property type="match status" value="1"/>
</dbReference>
<keyword evidence="3" id="KW-1185">Reference proteome</keyword>